<dbReference type="AlphaFoldDB" id="Q10CI9"/>
<proteinExistence type="predicted"/>
<feature type="region of interest" description="Disordered" evidence="1">
    <location>
        <begin position="1"/>
        <end position="31"/>
    </location>
</feature>
<accession>Q10CI9</accession>
<name>Q10CI9_ORYSJ</name>
<reference evidence="2" key="2">
    <citation type="submission" date="2006-06" db="EMBL/GenBank/DDBJ databases">
        <authorList>
            <person name="Buell R."/>
            <person name="Wing R.A."/>
            <person name="McCombie W.A."/>
            <person name="Ouyang S."/>
        </authorList>
    </citation>
    <scope>NUCLEOTIDE SEQUENCE</scope>
</reference>
<dbReference type="EMBL" id="DP000009">
    <property type="protein sequence ID" value="ABF98991.1"/>
    <property type="molecule type" value="Genomic_DNA"/>
</dbReference>
<sequence>MARGRAVGEDGADGVDVGTEAEAETAEERGGGEVYSLILSSRTLYILHG</sequence>
<gene>
    <name evidence="2" type="ordered locus">LOC_Os03g55189</name>
</gene>
<evidence type="ECO:0000313" key="2">
    <source>
        <dbReference type="EMBL" id="ABF98991.1"/>
    </source>
</evidence>
<evidence type="ECO:0000256" key="1">
    <source>
        <dbReference type="SAM" id="MobiDB-lite"/>
    </source>
</evidence>
<organism evidence="2">
    <name type="scientific">Oryza sativa subsp. japonica</name>
    <name type="common">Rice</name>
    <dbReference type="NCBI Taxonomy" id="39947"/>
    <lineage>
        <taxon>Eukaryota</taxon>
        <taxon>Viridiplantae</taxon>
        <taxon>Streptophyta</taxon>
        <taxon>Embryophyta</taxon>
        <taxon>Tracheophyta</taxon>
        <taxon>Spermatophyta</taxon>
        <taxon>Magnoliopsida</taxon>
        <taxon>Liliopsida</taxon>
        <taxon>Poales</taxon>
        <taxon>Poaceae</taxon>
        <taxon>BOP clade</taxon>
        <taxon>Oryzoideae</taxon>
        <taxon>Oryzeae</taxon>
        <taxon>Oryzinae</taxon>
        <taxon>Oryza</taxon>
        <taxon>Oryza sativa</taxon>
    </lineage>
</organism>
<protein>
    <submittedName>
        <fullName evidence="2">Uncharacterized protein</fullName>
    </submittedName>
</protein>
<reference evidence="2" key="1">
    <citation type="journal article" date="2005" name="Genome Res.">
        <title>Sequence, annotation, and analysis of synteny between rice chromosome 3 and diverged grass species.</title>
        <authorList>
            <consortium name="Rice Chromosome 3 Sequencing Consortium"/>
            <person name="Buell C.R."/>
            <person name="Yuan Q."/>
            <person name="Ouyang S."/>
            <person name="Liu J."/>
            <person name="Zhu W."/>
            <person name="Wang A."/>
            <person name="Maiti R."/>
            <person name="Haas B."/>
            <person name="Wortman J."/>
            <person name="Pertea M."/>
            <person name="Jones K.M."/>
            <person name="Kim M."/>
            <person name="Overton L."/>
            <person name="Tsitrin T."/>
            <person name="Fadrosh D."/>
            <person name="Bera J."/>
            <person name="Weaver B."/>
            <person name="Jin S."/>
            <person name="Johri S."/>
            <person name="Reardon M."/>
            <person name="Webb K."/>
            <person name="Hill J."/>
            <person name="Moffat K."/>
            <person name="Tallon L."/>
            <person name="Van Aken S."/>
            <person name="Lewis M."/>
            <person name="Utterback T."/>
            <person name="Feldblyum T."/>
            <person name="Zismann V."/>
            <person name="Iobst S."/>
            <person name="Hsiao J."/>
            <person name="de Vazeille A.R."/>
            <person name="Salzberg S.L."/>
            <person name="White O."/>
            <person name="Fraser C."/>
            <person name="Yu Y."/>
            <person name="Kim H."/>
            <person name="Rambo T."/>
            <person name="Currie J."/>
            <person name="Collura K."/>
            <person name="Kernodle-Thompson S."/>
            <person name="Wei F."/>
            <person name="Kudrna K."/>
            <person name="Ammiraju J.S."/>
            <person name="Luo M."/>
            <person name="Goicoechea J.L."/>
            <person name="Wing R.A."/>
            <person name="Henry D."/>
            <person name="Oates R."/>
            <person name="Palmer M."/>
            <person name="Pries G."/>
            <person name="Saski C."/>
            <person name="Simmons J."/>
            <person name="Soderlund C."/>
            <person name="Nelson W."/>
            <person name="de la Bastide M."/>
            <person name="Spiegel L."/>
            <person name="Nascimento L."/>
            <person name="Huang E."/>
            <person name="Preston R."/>
            <person name="Zutavern T."/>
            <person name="Palmer L."/>
            <person name="O'Shaughnessy A."/>
            <person name="Dike S."/>
            <person name="McCombie W.R."/>
            <person name="Minx P."/>
            <person name="Cordum H."/>
            <person name="Wilson R."/>
            <person name="Jin W."/>
            <person name="Lee H.R."/>
            <person name="Jiang J."/>
            <person name="Jackson S."/>
        </authorList>
    </citation>
    <scope>NUCLEOTIDE SEQUENCE [LARGE SCALE GENOMIC DNA]</scope>
</reference>